<dbReference type="InterPro" id="IPR004398">
    <property type="entry name" value="RNA_MeTrfase_RsmD"/>
</dbReference>
<reference evidence="3" key="1">
    <citation type="submission" date="2022-11" db="EMBL/GenBank/DDBJ databases">
        <title>Minimal conservation of predation-associated metabolite biosynthetic gene clusters underscores biosynthetic potential of Myxococcota including descriptions for ten novel species: Archangium lansinium sp. nov., Myxococcus landrumus sp. nov., Nannocystis bai.</title>
        <authorList>
            <person name="Ahearne A."/>
            <person name="Stevens C."/>
            <person name="Phillips K."/>
        </authorList>
    </citation>
    <scope>NUCLEOTIDE SEQUENCE</scope>
    <source>
        <strain evidence="3">Na p29</strain>
    </source>
</reference>
<dbReference type="InterPro" id="IPR029063">
    <property type="entry name" value="SAM-dependent_MTases_sf"/>
</dbReference>
<keyword evidence="2 3" id="KW-0808">Transferase</keyword>
<gene>
    <name evidence="3" type="primary">rsmD</name>
    <name evidence="3" type="ORF">OV079_21040</name>
</gene>
<dbReference type="InterPro" id="IPR002052">
    <property type="entry name" value="DNA_methylase_N6_adenine_CS"/>
</dbReference>
<dbReference type="CDD" id="cd02440">
    <property type="entry name" value="AdoMet_MTases"/>
    <property type="match status" value="1"/>
</dbReference>
<evidence type="ECO:0000313" key="3">
    <source>
        <dbReference type="EMBL" id="MCY1007997.1"/>
    </source>
</evidence>
<dbReference type="GO" id="GO:0003676">
    <property type="term" value="F:nucleic acid binding"/>
    <property type="evidence" value="ECO:0007669"/>
    <property type="project" value="InterPro"/>
</dbReference>
<dbReference type="GO" id="GO:0052913">
    <property type="term" value="F:16S rRNA (guanine(966)-N(2))-methyltransferase activity"/>
    <property type="evidence" value="ECO:0007669"/>
    <property type="project" value="UniProtKB-EC"/>
</dbReference>
<dbReference type="Proteomes" id="UP001150924">
    <property type="component" value="Unassembled WGS sequence"/>
</dbReference>
<organism evidence="3 4">
    <name type="scientific">Nannocystis pusilla</name>
    <dbReference type="NCBI Taxonomy" id="889268"/>
    <lineage>
        <taxon>Bacteria</taxon>
        <taxon>Pseudomonadati</taxon>
        <taxon>Myxococcota</taxon>
        <taxon>Polyangia</taxon>
        <taxon>Nannocystales</taxon>
        <taxon>Nannocystaceae</taxon>
        <taxon>Nannocystis</taxon>
    </lineage>
</organism>
<dbReference type="EMBL" id="JAPNKE010000002">
    <property type="protein sequence ID" value="MCY1007997.1"/>
    <property type="molecule type" value="Genomic_DNA"/>
</dbReference>
<dbReference type="RefSeq" id="WP_267770648.1">
    <property type="nucleotide sequence ID" value="NZ_JAPNKE010000002.1"/>
</dbReference>
<dbReference type="Pfam" id="PF03602">
    <property type="entry name" value="Cons_hypoth95"/>
    <property type="match status" value="1"/>
</dbReference>
<sequence>MQRISGGSLRGRVLKSLPTVPGLRPTGARVREAIFDRLQHELRDAVVLDLFAGSGALAFEALSRGASRATLVEQHAAVARHLQAQIRELALGQRAHLWHGDAATFLRRRSASAGASELAGPYDLVFIDPPYDDTEAVLAAVLPALIAGGWLAESAALVCEYDRAGGRRPPAWPQGLVVETTRHYGQTAVEFLRHTKDYDHGGPQQC</sequence>
<protein>
    <submittedName>
        <fullName evidence="3">16S rRNA (Guanine(966)-N(2))-methyltransferase RsmD</fullName>
        <ecNumber evidence="3">2.1.1.171</ecNumber>
    </submittedName>
</protein>
<dbReference type="AlphaFoldDB" id="A0A9X3EPQ2"/>
<dbReference type="NCBIfam" id="TIGR00095">
    <property type="entry name" value="16S rRNA (guanine(966)-N(2))-methyltransferase RsmD"/>
    <property type="match status" value="1"/>
</dbReference>
<accession>A0A9X3EPQ2</accession>
<keyword evidence="4" id="KW-1185">Reference proteome</keyword>
<name>A0A9X3EPQ2_9BACT</name>
<keyword evidence="1 3" id="KW-0489">Methyltransferase</keyword>
<dbReference type="EC" id="2.1.1.171" evidence="3"/>
<dbReference type="PANTHER" id="PTHR43542:SF1">
    <property type="entry name" value="METHYLTRANSFERASE"/>
    <property type="match status" value="1"/>
</dbReference>
<proteinExistence type="predicted"/>
<dbReference type="PANTHER" id="PTHR43542">
    <property type="entry name" value="METHYLTRANSFERASE"/>
    <property type="match status" value="1"/>
</dbReference>
<dbReference type="PIRSF" id="PIRSF004553">
    <property type="entry name" value="CHP00095"/>
    <property type="match status" value="1"/>
</dbReference>
<dbReference type="PROSITE" id="PS00092">
    <property type="entry name" value="N6_MTASE"/>
    <property type="match status" value="1"/>
</dbReference>
<comment type="caution">
    <text evidence="3">The sequence shown here is derived from an EMBL/GenBank/DDBJ whole genome shotgun (WGS) entry which is preliminary data.</text>
</comment>
<evidence type="ECO:0000313" key="4">
    <source>
        <dbReference type="Proteomes" id="UP001150924"/>
    </source>
</evidence>
<dbReference type="Gene3D" id="3.40.50.150">
    <property type="entry name" value="Vaccinia Virus protein VP39"/>
    <property type="match status" value="1"/>
</dbReference>
<evidence type="ECO:0000256" key="2">
    <source>
        <dbReference type="ARBA" id="ARBA00022679"/>
    </source>
</evidence>
<dbReference type="SUPFAM" id="SSF53335">
    <property type="entry name" value="S-adenosyl-L-methionine-dependent methyltransferases"/>
    <property type="match status" value="1"/>
</dbReference>
<evidence type="ECO:0000256" key="1">
    <source>
        <dbReference type="ARBA" id="ARBA00022603"/>
    </source>
</evidence>